<evidence type="ECO:0000313" key="1">
    <source>
        <dbReference type="EMBL" id="JAD94248.1"/>
    </source>
</evidence>
<protein>
    <submittedName>
        <fullName evidence="1">Uncharacterized protein</fullName>
    </submittedName>
</protein>
<proteinExistence type="predicted"/>
<dbReference type="AlphaFoldDB" id="A0A0A9E5E3"/>
<name>A0A0A9E5E3_ARUDO</name>
<reference evidence="1" key="2">
    <citation type="journal article" date="2015" name="Data Brief">
        <title>Shoot transcriptome of the giant reed, Arundo donax.</title>
        <authorList>
            <person name="Barrero R.A."/>
            <person name="Guerrero F.D."/>
            <person name="Moolhuijzen P."/>
            <person name="Goolsby J.A."/>
            <person name="Tidwell J."/>
            <person name="Bellgard S.E."/>
            <person name="Bellgard M.I."/>
        </authorList>
    </citation>
    <scope>NUCLEOTIDE SEQUENCE</scope>
    <source>
        <tissue evidence="1">Shoot tissue taken approximately 20 cm above the soil surface</tissue>
    </source>
</reference>
<accession>A0A0A9E5E3</accession>
<sequence>MMFLECAKLSMLEIFITCNASAGNTLAQVFLVNLSRNVPVRSSKQNLSSNFSMCHNPECVIHPANRCSCSGMLPLYI</sequence>
<organism evidence="1">
    <name type="scientific">Arundo donax</name>
    <name type="common">Giant reed</name>
    <name type="synonym">Donax arundinaceus</name>
    <dbReference type="NCBI Taxonomy" id="35708"/>
    <lineage>
        <taxon>Eukaryota</taxon>
        <taxon>Viridiplantae</taxon>
        <taxon>Streptophyta</taxon>
        <taxon>Embryophyta</taxon>
        <taxon>Tracheophyta</taxon>
        <taxon>Spermatophyta</taxon>
        <taxon>Magnoliopsida</taxon>
        <taxon>Liliopsida</taxon>
        <taxon>Poales</taxon>
        <taxon>Poaceae</taxon>
        <taxon>PACMAD clade</taxon>
        <taxon>Arundinoideae</taxon>
        <taxon>Arundineae</taxon>
        <taxon>Arundo</taxon>
    </lineage>
</organism>
<reference evidence="1" key="1">
    <citation type="submission" date="2014-09" db="EMBL/GenBank/DDBJ databases">
        <authorList>
            <person name="Magalhaes I.L.F."/>
            <person name="Oliveira U."/>
            <person name="Santos F.R."/>
            <person name="Vidigal T.H.D.A."/>
            <person name="Brescovit A.D."/>
            <person name="Santos A.J."/>
        </authorList>
    </citation>
    <scope>NUCLEOTIDE SEQUENCE</scope>
    <source>
        <tissue evidence="1">Shoot tissue taken approximately 20 cm above the soil surface</tissue>
    </source>
</reference>
<dbReference type="EMBL" id="GBRH01203647">
    <property type="protein sequence ID" value="JAD94248.1"/>
    <property type="molecule type" value="Transcribed_RNA"/>
</dbReference>